<evidence type="ECO:0000313" key="6">
    <source>
        <dbReference type="EMBL" id="AWB50385.1"/>
    </source>
</evidence>
<protein>
    <recommendedName>
        <fullName evidence="8">CysZ protein</fullName>
    </recommendedName>
</protein>
<evidence type="ECO:0000256" key="2">
    <source>
        <dbReference type="ARBA" id="ARBA00022692"/>
    </source>
</evidence>
<reference evidence="6 7" key="1">
    <citation type="submission" date="2018-04" db="EMBL/GenBank/DDBJ databases">
        <title>Genome sequencing of Gemmobacter.</title>
        <authorList>
            <person name="Yi H."/>
            <person name="Baek M.-G."/>
        </authorList>
    </citation>
    <scope>NUCLEOTIDE SEQUENCE [LARGE SCALE GENOMIC DNA]</scope>
    <source>
        <strain evidence="6 7">HYN0069</strain>
    </source>
</reference>
<evidence type="ECO:0000256" key="5">
    <source>
        <dbReference type="SAM" id="Phobius"/>
    </source>
</evidence>
<dbReference type="AlphaFoldDB" id="A0A2S0URE6"/>
<feature type="transmembrane region" description="Helical" evidence="5">
    <location>
        <begin position="151"/>
        <end position="171"/>
    </location>
</feature>
<dbReference type="OrthoDB" id="5421146at2"/>
<accession>A0A2S0URE6</accession>
<feature type="transmembrane region" description="Helical" evidence="5">
    <location>
        <begin position="183"/>
        <end position="202"/>
    </location>
</feature>
<dbReference type="Pfam" id="PF07264">
    <property type="entry name" value="EI24"/>
    <property type="match status" value="1"/>
</dbReference>
<evidence type="ECO:0000256" key="3">
    <source>
        <dbReference type="ARBA" id="ARBA00022989"/>
    </source>
</evidence>
<keyword evidence="2 5" id="KW-0812">Transmembrane</keyword>
<evidence type="ECO:0000313" key="7">
    <source>
        <dbReference type="Proteomes" id="UP000244496"/>
    </source>
</evidence>
<keyword evidence="7" id="KW-1185">Reference proteome</keyword>
<keyword evidence="4 5" id="KW-0472">Membrane</keyword>
<evidence type="ECO:0000256" key="1">
    <source>
        <dbReference type="ARBA" id="ARBA00004141"/>
    </source>
</evidence>
<dbReference type="EMBL" id="CP028918">
    <property type="protein sequence ID" value="AWB50385.1"/>
    <property type="molecule type" value="Genomic_DNA"/>
</dbReference>
<feature type="transmembrane region" description="Helical" evidence="5">
    <location>
        <begin position="66"/>
        <end position="94"/>
    </location>
</feature>
<gene>
    <name evidence="6" type="ORF">HYN69_12835</name>
</gene>
<feature type="transmembrane region" description="Helical" evidence="5">
    <location>
        <begin position="20"/>
        <end position="46"/>
    </location>
</feature>
<comment type="subcellular location">
    <subcellularLocation>
        <location evidence="1">Membrane</location>
        <topology evidence="1">Multi-pass membrane protein</topology>
    </subcellularLocation>
</comment>
<proteinExistence type="predicted"/>
<feature type="transmembrane region" description="Helical" evidence="5">
    <location>
        <begin position="125"/>
        <end position="145"/>
    </location>
</feature>
<name>A0A2S0URE6_9RHOB</name>
<organism evidence="6 7">
    <name type="scientific">Paragemmobacter aquarius</name>
    <dbReference type="NCBI Taxonomy" id="2169400"/>
    <lineage>
        <taxon>Bacteria</taxon>
        <taxon>Pseudomonadati</taxon>
        <taxon>Pseudomonadota</taxon>
        <taxon>Alphaproteobacteria</taxon>
        <taxon>Rhodobacterales</taxon>
        <taxon>Paracoccaceae</taxon>
        <taxon>Paragemmobacter</taxon>
    </lineage>
</organism>
<dbReference type="KEGG" id="geh:HYN69_12835"/>
<evidence type="ECO:0008006" key="8">
    <source>
        <dbReference type="Google" id="ProtNLM"/>
    </source>
</evidence>
<keyword evidence="3 5" id="KW-1133">Transmembrane helix</keyword>
<dbReference type="Proteomes" id="UP000244496">
    <property type="component" value="Chromosome"/>
</dbReference>
<dbReference type="InterPro" id="IPR059112">
    <property type="entry name" value="CysZ/EI24"/>
</dbReference>
<sequence>MAAAFLRALSQVTDSRFRRVLALGLALTIGLLVALWVATLELVRWFTPDTLTLPWLGEVTWLDTAASAGSVLILLLASTVLMVPVASAFTGLFLDRIADAVEARHYPALPPARSQTMSEQVTGSLGFFGLIIAANLIALAVWPFTGPFAPLLFWALNGFLLGREYFTLAALRHLTPAQAKRLYRTNRLTIWAAGILMAAPLSIPLVNLFIPVLGAATFTHIFHALKKRSP</sequence>
<evidence type="ECO:0000256" key="4">
    <source>
        <dbReference type="ARBA" id="ARBA00023136"/>
    </source>
</evidence>